<feature type="transmembrane region" description="Helical" evidence="1">
    <location>
        <begin position="432"/>
        <end position="453"/>
    </location>
</feature>
<evidence type="ECO:0000313" key="5">
    <source>
        <dbReference type="Proteomes" id="UP000182200"/>
    </source>
</evidence>
<organism evidence="3 4">
    <name type="scientific">Candidatus Kryptonium thompsonii</name>
    <dbReference type="NCBI Taxonomy" id="1633631"/>
    <lineage>
        <taxon>Bacteria</taxon>
        <taxon>Pseudomonadati</taxon>
        <taxon>Candidatus Kryptoniota</taxon>
        <taxon>Candidatus Kryptonium</taxon>
    </lineage>
</organism>
<keyword evidence="5" id="KW-1185">Reference proteome</keyword>
<dbReference type="SUPFAM" id="SSF81442">
    <property type="entry name" value="Cytochrome c oxidase subunit I-like"/>
    <property type="match status" value="1"/>
</dbReference>
<dbReference type="EMBL" id="CZVI01000004">
    <property type="protein sequence ID" value="CUS81260.1"/>
    <property type="molecule type" value="Genomic_DNA"/>
</dbReference>
<feature type="transmembrane region" description="Helical" evidence="1">
    <location>
        <begin position="124"/>
        <end position="143"/>
    </location>
</feature>
<accession>A0A0P1LJK1</accession>
<dbReference type="EMBL" id="FAOP01000002">
    <property type="protein sequence ID" value="CUU01532.1"/>
    <property type="molecule type" value="Genomic_DNA"/>
</dbReference>
<dbReference type="InterPro" id="IPR036927">
    <property type="entry name" value="Cyt_c_oxase-like_su1_sf"/>
</dbReference>
<keyword evidence="1" id="KW-0812">Transmembrane</keyword>
<feature type="transmembrane region" description="Helical" evidence="1">
    <location>
        <begin position="53"/>
        <end position="73"/>
    </location>
</feature>
<feature type="transmembrane region" description="Helical" evidence="1">
    <location>
        <begin position="163"/>
        <end position="183"/>
    </location>
</feature>
<feature type="transmembrane region" description="Helical" evidence="1">
    <location>
        <begin position="363"/>
        <end position="384"/>
    </location>
</feature>
<accession>A0A0S4MR21</accession>
<keyword evidence="1" id="KW-0472">Membrane</keyword>
<evidence type="ECO:0000313" key="2">
    <source>
        <dbReference type="EMBL" id="CUS81260.1"/>
    </source>
</evidence>
<accession>A0A0P1LHE2</accession>
<feature type="transmembrane region" description="Helical" evidence="1">
    <location>
        <begin position="195"/>
        <end position="220"/>
    </location>
</feature>
<feature type="transmembrane region" description="Helical" evidence="1">
    <location>
        <begin position="329"/>
        <end position="351"/>
    </location>
</feature>
<name>A0A0P1LHE2_9BACT</name>
<feature type="transmembrane region" description="Helical" evidence="1">
    <location>
        <begin position="12"/>
        <end position="33"/>
    </location>
</feature>
<feature type="transmembrane region" description="Helical" evidence="1">
    <location>
        <begin position="260"/>
        <end position="284"/>
    </location>
</feature>
<reference evidence="2 5" key="1">
    <citation type="submission" date="2015-11" db="EMBL/GenBank/DDBJ databases">
        <authorList>
            <person name="Varghese N."/>
        </authorList>
    </citation>
    <scope>NUCLEOTIDE SEQUENCE [LARGE SCALE GENOMIC DNA]</scope>
    <source>
        <strain evidence="2 5">JGI-8</strain>
    </source>
</reference>
<dbReference type="AlphaFoldDB" id="A0A0P1LHE2"/>
<accession>A0A0N7MV78</accession>
<dbReference type="STRING" id="1633631.GCA_001442925_00302"/>
<dbReference type="OrthoDB" id="108119at2"/>
<evidence type="ECO:0000256" key="1">
    <source>
        <dbReference type="SAM" id="Phobius"/>
    </source>
</evidence>
<dbReference type="Gene3D" id="1.20.210.10">
    <property type="entry name" value="Cytochrome c oxidase-like, subunit I domain"/>
    <property type="match status" value="1"/>
</dbReference>
<gene>
    <name evidence="3" type="ORF">JGI4_00300</name>
    <name evidence="2" type="ORF">JGI8_00492</name>
</gene>
<accession>A0A0P1P3W4</accession>
<evidence type="ECO:0000313" key="4">
    <source>
        <dbReference type="Proteomes" id="UP000182011"/>
    </source>
</evidence>
<accession>A0A0N7MQR6</accession>
<evidence type="ECO:0000313" key="3">
    <source>
        <dbReference type="EMBL" id="CUU01532.1"/>
    </source>
</evidence>
<dbReference type="Proteomes" id="UP000182200">
    <property type="component" value="Unassembled WGS sequence"/>
</dbReference>
<protein>
    <submittedName>
        <fullName evidence="3">Uncharacterized protein</fullName>
    </submittedName>
</protein>
<sequence length="460" mass="52962">MKQIHQEFETGFIWWSLGIAILGGFMLGAHIAMQIGFNMSLPKALDVWIQVHGHLQLIGWVGLFIMGVSLHFLPRMASVPIEKKSTLRFILYLTVVGLLIRTNFEFWRPYVEDEKISDIFKNLADFGNIVEFAGIILYVMLLIKTFLKAPDFKRKGFEIVKPFFMLFILGWIVYSIVQVSSIFLNRYEWLVWNKWSINIFMNFVLFPISFALSILNFPLYIHLKPPTKSIKYIGYFYLAIAILHEFISAPIQLINIDLNLTALLIDLTIISLLFSSGIIQRIFLPDKALAKSPFWRRDRVEEPSVGKKPRKGYSDYGEFGKFELLIYSAYLWLVISLFLDMLARLILLLGLSVHYGVDPVRHSFLAGFISLLILGMAQRMLPGFMHKSKIASTKIVFLTFIFGNIAVSFRVIPMLIPLYLSGPMQTLAQFMLYLFGTSGFIAILSLVLLFINLRKTFKMR</sequence>
<feature type="transmembrane region" description="Helical" evidence="1">
    <location>
        <begin position="85"/>
        <end position="104"/>
    </location>
</feature>
<accession>A0A0P1MZW9</accession>
<accession>A0A0P1LT19</accession>
<keyword evidence="1" id="KW-1133">Transmembrane helix</keyword>
<dbReference type="RefSeq" id="WP_075426611.1">
    <property type="nucleotide sequence ID" value="NZ_CZVI01000004.1"/>
</dbReference>
<proteinExistence type="predicted"/>
<feature type="transmembrane region" description="Helical" evidence="1">
    <location>
        <begin position="232"/>
        <end position="254"/>
    </location>
</feature>
<reference evidence="3 4" key="2">
    <citation type="submission" date="2015-11" db="EMBL/GenBank/DDBJ databases">
        <authorList>
            <person name="Zhang Y."/>
            <person name="Guo Z."/>
        </authorList>
    </citation>
    <scope>NUCLEOTIDE SEQUENCE [LARGE SCALE GENOMIC DNA]</scope>
    <source>
        <strain evidence="3">JGI-4</strain>
    </source>
</reference>
<feature type="transmembrane region" description="Helical" evidence="1">
    <location>
        <begin position="396"/>
        <end position="420"/>
    </location>
</feature>
<accession>A0A0P1LZD2</accession>
<accession>A0A0P1M937</accession>
<dbReference type="Proteomes" id="UP000182011">
    <property type="component" value="Unassembled WGS sequence"/>
</dbReference>